<reference evidence="7 8" key="1">
    <citation type="submission" date="2022-12" db="EMBL/GenBank/DDBJ databases">
        <title>Chromosome-level genome of Tegillarca granosa.</title>
        <authorList>
            <person name="Kim J."/>
        </authorList>
    </citation>
    <scope>NUCLEOTIDE SEQUENCE [LARGE SCALE GENOMIC DNA]</scope>
    <source>
        <strain evidence="7">Teg-2019</strain>
        <tissue evidence="7">Adductor muscle</tissue>
    </source>
</reference>
<dbReference type="Proteomes" id="UP001217089">
    <property type="component" value="Unassembled WGS sequence"/>
</dbReference>
<evidence type="ECO:0000256" key="2">
    <source>
        <dbReference type="ARBA" id="ARBA00008821"/>
    </source>
</evidence>
<feature type="transmembrane region" description="Helical" evidence="6">
    <location>
        <begin position="418"/>
        <end position="437"/>
    </location>
</feature>
<organism evidence="7 8">
    <name type="scientific">Tegillarca granosa</name>
    <name type="common">Malaysian cockle</name>
    <name type="synonym">Anadara granosa</name>
    <dbReference type="NCBI Taxonomy" id="220873"/>
    <lineage>
        <taxon>Eukaryota</taxon>
        <taxon>Metazoa</taxon>
        <taxon>Spiralia</taxon>
        <taxon>Lophotrochozoa</taxon>
        <taxon>Mollusca</taxon>
        <taxon>Bivalvia</taxon>
        <taxon>Autobranchia</taxon>
        <taxon>Pteriomorphia</taxon>
        <taxon>Arcoida</taxon>
        <taxon>Arcoidea</taxon>
        <taxon>Arcidae</taxon>
        <taxon>Tegillarca</taxon>
    </lineage>
</organism>
<evidence type="ECO:0000256" key="3">
    <source>
        <dbReference type="ARBA" id="ARBA00022692"/>
    </source>
</evidence>
<gene>
    <name evidence="7" type="ORF">KUTeg_008388</name>
</gene>
<name>A0ABQ9FD93_TEGGR</name>
<feature type="transmembrane region" description="Helical" evidence="6">
    <location>
        <begin position="148"/>
        <end position="171"/>
    </location>
</feature>
<keyword evidence="3 6" id="KW-0812">Transmembrane</keyword>
<feature type="transmembrane region" description="Helical" evidence="6">
    <location>
        <begin position="302"/>
        <end position="321"/>
    </location>
</feature>
<comment type="caution">
    <text evidence="7">The sequence shown here is derived from an EMBL/GenBank/DDBJ whole genome shotgun (WGS) entry which is preliminary data.</text>
</comment>
<evidence type="ECO:0000313" key="7">
    <source>
        <dbReference type="EMBL" id="KAJ8313827.1"/>
    </source>
</evidence>
<sequence>MQYVVTEVTNPDDSADNELLYSVDEVPPWYLCIILGFQHYLTAFGSNFTVPLVLAPYFCIGDDKVGLSEIISTIFFVSGLSTLIQTTFGIRLPIIQGSTFAFLTPTMGILSLPQWTCPYTQKGANLTELPDYGSPRHREMWYLRLCEIQGAVMIASLFQIVIGFSGLIGVILRFIGPLSIVPTITLIGLSLFPAAADLASKNWYIALMTMFLIALFSQYLRNISVPMCRYEKGKGCGVYRLQIFKLFPILLAMVLSWLICAILTVAGAFPDDKSWGYEARTDIKTDVIRDALWFRFPYPGQWGLPTVSVAGVFGILAGVLASMMESLGDYYACARLSGAPPPPPHAINRGIGVEGIGCVIAGALGSGNGTTSYSENVGAIGITKVGSRRVVQVGGIIMILLGCLGKFGALFVTIPDPVVGGVFMITFGMITAVGLSNLQFVNMNSSRNIFVIGTSLFFGLSFPVWMRSHSDYIRTGSDIANQIISVLLSTSMFVGGVAGFVLDNTIPGTPEERGIRRWRNQLSSTEPKDGTESSSVYDLPLIQKYLDRVPLFNFLPFCPRFDLDACCGRVKRRSNSANIQINNDVVDSATNVAYDSSTHL</sequence>
<dbReference type="EMBL" id="JARBDR010000342">
    <property type="protein sequence ID" value="KAJ8313827.1"/>
    <property type="molecule type" value="Genomic_DNA"/>
</dbReference>
<accession>A0ABQ9FD93</accession>
<evidence type="ECO:0000256" key="4">
    <source>
        <dbReference type="ARBA" id="ARBA00022989"/>
    </source>
</evidence>
<proteinExistence type="inferred from homology"/>
<feature type="transmembrane region" description="Helical" evidence="6">
    <location>
        <begin position="390"/>
        <end position="412"/>
    </location>
</feature>
<feature type="transmembrane region" description="Helical" evidence="6">
    <location>
        <begin position="28"/>
        <end position="58"/>
    </location>
</feature>
<feature type="transmembrane region" description="Helical" evidence="6">
    <location>
        <begin position="479"/>
        <end position="502"/>
    </location>
</feature>
<comment type="similarity">
    <text evidence="2">Belongs to the nucleobase:cation symporter-2 (NCS2) (TC 2.A.40) family.</text>
</comment>
<evidence type="ECO:0008006" key="9">
    <source>
        <dbReference type="Google" id="ProtNLM"/>
    </source>
</evidence>
<feature type="transmembrane region" description="Helical" evidence="6">
    <location>
        <begin position="178"/>
        <end position="196"/>
    </location>
</feature>
<comment type="subcellular location">
    <subcellularLocation>
        <location evidence="1">Membrane</location>
        <topology evidence="1">Multi-pass membrane protein</topology>
    </subcellularLocation>
</comment>
<feature type="transmembrane region" description="Helical" evidence="6">
    <location>
        <begin position="70"/>
        <end position="90"/>
    </location>
</feature>
<dbReference type="PANTHER" id="PTHR11119">
    <property type="entry name" value="XANTHINE-URACIL / VITAMIN C PERMEASE FAMILY MEMBER"/>
    <property type="match status" value="1"/>
</dbReference>
<keyword evidence="8" id="KW-1185">Reference proteome</keyword>
<protein>
    <recommendedName>
        <fullName evidence="9">Solute carrier family 23 member 2</fullName>
    </recommendedName>
</protein>
<evidence type="ECO:0000256" key="5">
    <source>
        <dbReference type="ARBA" id="ARBA00023136"/>
    </source>
</evidence>
<dbReference type="Pfam" id="PF00860">
    <property type="entry name" value="Xan_ur_permease"/>
    <property type="match status" value="1"/>
</dbReference>
<feature type="transmembrane region" description="Helical" evidence="6">
    <location>
        <begin position="449"/>
        <end position="467"/>
    </location>
</feature>
<feature type="transmembrane region" description="Helical" evidence="6">
    <location>
        <begin position="202"/>
        <end position="222"/>
    </location>
</feature>
<keyword evidence="4 6" id="KW-1133">Transmembrane helix</keyword>
<evidence type="ECO:0000256" key="1">
    <source>
        <dbReference type="ARBA" id="ARBA00004141"/>
    </source>
</evidence>
<keyword evidence="5 6" id="KW-0472">Membrane</keyword>
<feature type="transmembrane region" description="Helical" evidence="6">
    <location>
        <begin position="243"/>
        <end position="269"/>
    </location>
</feature>
<evidence type="ECO:0000256" key="6">
    <source>
        <dbReference type="SAM" id="Phobius"/>
    </source>
</evidence>
<evidence type="ECO:0000313" key="8">
    <source>
        <dbReference type="Proteomes" id="UP001217089"/>
    </source>
</evidence>
<dbReference type="InterPro" id="IPR006043">
    <property type="entry name" value="NCS2"/>
</dbReference>